<reference evidence="1 2" key="1">
    <citation type="submission" date="2015-12" db="EMBL/GenBank/DDBJ databases">
        <title>Draft genome of the nematode, Onchocerca flexuosa.</title>
        <authorList>
            <person name="Mitreva M."/>
        </authorList>
    </citation>
    <scope>NUCLEOTIDE SEQUENCE [LARGE SCALE GENOMIC DNA]</scope>
    <source>
        <strain evidence="1">Red Deer</strain>
    </source>
</reference>
<dbReference type="EMBL" id="KZ270396">
    <property type="protein sequence ID" value="OZC05820.1"/>
    <property type="molecule type" value="Genomic_DNA"/>
</dbReference>
<dbReference type="AlphaFoldDB" id="A0A238BMD1"/>
<evidence type="ECO:0000313" key="2">
    <source>
        <dbReference type="Proteomes" id="UP000242913"/>
    </source>
</evidence>
<organism evidence="1 2">
    <name type="scientific">Onchocerca flexuosa</name>
    <dbReference type="NCBI Taxonomy" id="387005"/>
    <lineage>
        <taxon>Eukaryota</taxon>
        <taxon>Metazoa</taxon>
        <taxon>Ecdysozoa</taxon>
        <taxon>Nematoda</taxon>
        <taxon>Chromadorea</taxon>
        <taxon>Rhabditida</taxon>
        <taxon>Spirurina</taxon>
        <taxon>Spiruromorpha</taxon>
        <taxon>Filarioidea</taxon>
        <taxon>Onchocercidae</taxon>
        <taxon>Onchocerca</taxon>
    </lineage>
</organism>
<dbReference type="Proteomes" id="UP000242913">
    <property type="component" value="Unassembled WGS sequence"/>
</dbReference>
<feature type="non-terminal residue" evidence="1">
    <location>
        <position position="73"/>
    </location>
</feature>
<proteinExistence type="predicted"/>
<dbReference type="OrthoDB" id="5863021at2759"/>
<accession>A0A238BMD1</accession>
<protein>
    <submittedName>
        <fullName evidence="1">Uncharacterized protein</fullName>
    </submittedName>
</protein>
<gene>
    <name evidence="1" type="ORF">X798_07205</name>
</gene>
<sequence length="73" mass="8537">MAGRGILPIKLRYSKLWWNGPCWLDRDPSQLPNDVFSYNAEDEITQAIMTILAQAIAQNYEKDKIQFIETHRL</sequence>
<evidence type="ECO:0000313" key="1">
    <source>
        <dbReference type="EMBL" id="OZC05820.1"/>
    </source>
</evidence>
<name>A0A238BMD1_9BILA</name>
<keyword evidence="2" id="KW-1185">Reference proteome</keyword>